<dbReference type="UniPathway" id="UPA00148"/>
<dbReference type="EMBL" id="UOED01000072">
    <property type="protein sequence ID" value="VAV92077.1"/>
    <property type="molecule type" value="Genomic_DNA"/>
</dbReference>
<keyword evidence="7 9" id="KW-1133">Transmembrane helix</keyword>
<evidence type="ECO:0000256" key="9">
    <source>
        <dbReference type="SAM" id="Phobius"/>
    </source>
</evidence>
<evidence type="ECO:0000256" key="5">
    <source>
        <dbReference type="ARBA" id="ARBA00022573"/>
    </source>
</evidence>
<accession>A0A3B0RJG9</accession>
<evidence type="ECO:0000256" key="6">
    <source>
        <dbReference type="ARBA" id="ARBA00022692"/>
    </source>
</evidence>
<dbReference type="NCBIfam" id="TIGR00380">
    <property type="entry name" value="cobal_cbiB"/>
    <property type="match status" value="1"/>
</dbReference>
<comment type="similarity">
    <text evidence="3">Belongs to the CobD/CbiB family.</text>
</comment>
<dbReference type="GO" id="GO:0009236">
    <property type="term" value="P:cobalamin biosynthetic process"/>
    <property type="evidence" value="ECO:0007669"/>
    <property type="project" value="UniProtKB-UniPathway"/>
</dbReference>
<dbReference type="HAMAP" id="MF_00024">
    <property type="entry name" value="CobD_CbiB"/>
    <property type="match status" value="1"/>
</dbReference>
<keyword evidence="6 9" id="KW-0812">Transmembrane</keyword>
<dbReference type="Pfam" id="PF03186">
    <property type="entry name" value="CobD_Cbib"/>
    <property type="match status" value="1"/>
</dbReference>
<dbReference type="GO" id="GO:0043757">
    <property type="term" value="F:adenosylcobinamide-phosphate synthase activity"/>
    <property type="evidence" value="ECO:0007669"/>
    <property type="project" value="UniProtKB-EC"/>
</dbReference>
<protein>
    <submittedName>
        <fullName evidence="10">Adenosylcobinamide-phosphate synthase</fullName>
        <ecNumber evidence="10">6.3.1.10</ecNumber>
    </submittedName>
</protein>
<feature type="transmembrane region" description="Helical" evidence="9">
    <location>
        <begin position="25"/>
        <end position="43"/>
    </location>
</feature>
<comment type="pathway">
    <text evidence="2">Cofactor biosynthesis; adenosylcobalamin biosynthesis.</text>
</comment>
<name>A0A3B0RJG9_9ZZZZ</name>
<sequence length="321" mass="34545">MTFLLLAALILDALFGEFHWLWRHIGHPVTWMAALLLRGEGLLNRPVYSSRTRKIYGTLWFGICLIFWTGAAAGLHYMIYAFLPAPWGDVTLITLASIFLAYGSLMDHVTDVRDAILSGDLAKARAKTARIVGRDTTQMDMDGLSRAGIESLAENFSDGVVAPAVFFLIGGLPGIVAYKMTNTADSMIGHRTERFEDFGWAAARCDDLLNFIPARLTALLLALGGLSSGKGPPRRALSIAVRDNAAHASPNAGWPEATMAGLLGVRLGGPRHYADGKQKDSAWLGNGEAGGVPALAPAMTITRAAWLTGCTGLALGYFIWR</sequence>
<evidence type="ECO:0000256" key="4">
    <source>
        <dbReference type="ARBA" id="ARBA00022475"/>
    </source>
</evidence>
<proteinExistence type="inferred from homology"/>
<evidence type="ECO:0000256" key="2">
    <source>
        <dbReference type="ARBA" id="ARBA00004953"/>
    </source>
</evidence>
<keyword evidence="4" id="KW-1003">Cell membrane</keyword>
<evidence type="ECO:0000256" key="1">
    <source>
        <dbReference type="ARBA" id="ARBA00004651"/>
    </source>
</evidence>
<dbReference type="InterPro" id="IPR004485">
    <property type="entry name" value="Cobalamin_biosynth_CobD/CbiB"/>
</dbReference>
<dbReference type="AlphaFoldDB" id="A0A3B0RJG9"/>
<keyword evidence="8 9" id="KW-0472">Membrane</keyword>
<evidence type="ECO:0000256" key="3">
    <source>
        <dbReference type="ARBA" id="ARBA00006263"/>
    </source>
</evidence>
<feature type="transmembrane region" description="Helical" evidence="9">
    <location>
        <begin position="55"/>
        <end position="79"/>
    </location>
</feature>
<keyword evidence="5" id="KW-0169">Cobalamin biosynthesis</keyword>
<dbReference type="PANTHER" id="PTHR34308:SF1">
    <property type="entry name" value="COBALAMIN BIOSYNTHESIS PROTEIN CBIB"/>
    <property type="match status" value="1"/>
</dbReference>
<gene>
    <name evidence="10" type="ORF">MNBD_ALPHA02-1725</name>
</gene>
<evidence type="ECO:0000256" key="8">
    <source>
        <dbReference type="ARBA" id="ARBA00023136"/>
    </source>
</evidence>
<keyword evidence="10" id="KW-0436">Ligase</keyword>
<evidence type="ECO:0000313" key="10">
    <source>
        <dbReference type="EMBL" id="VAV92077.1"/>
    </source>
</evidence>
<dbReference type="GO" id="GO:0048472">
    <property type="term" value="F:threonine-phosphate decarboxylase activity"/>
    <property type="evidence" value="ECO:0007669"/>
    <property type="project" value="InterPro"/>
</dbReference>
<dbReference type="PANTHER" id="PTHR34308">
    <property type="entry name" value="COBALAMIN BIOSYNTHESIS PROTEIN CBIB"/>
    <property type="match status" value="1"/>
</dbReference>
<comment type="subcellular location">
    <subcellularLocation>
        <location evidence="1">Cell membrane</location>
        <topology evidence="1">Multi-pass membrane protein</topology>
    </subcellularLocation>
</comment>
<organism evidence="10">
    <name type="scientific">hydrothermal vent metagenome</name>
    <dbReference type="NCBI Taxonomy" id="652676"/>
    <lineage>
        <taxon>unclassified sequences</taxon>
        <taxon>metagenomes</taxon>
        <taxon>ecological metagenomes</taxon>
    </lineage>
</organism>
<dbReference type="GO" id="GO:0005886">
    <property type="term" value="C:plasma membrane"/>
    <property type="evidence" value="ECO:0007669"/>
    <property type="project" value="UniProtKB-SubCell"/>
</dbReference>
<dbReference type="EC" id="6.3.1.10" evidence="10"/>
<evidence type="ECO:0000256" key="7">
    <source>
        <dbReference type="ARBA" id="ARBA00022989"/>
    </source>
</evidence>
<reference evidence="10" key="1">
    <citation type="submission" date="2018-06" db="EMBL/GenBank/DDBJ databases">
        <authorList>
            <person name="Zhirakovskaya E."/>
        </authorList>
    </citation>
    <scope>NUCLEOTIDE SEQUENCE</scope>
</reference>